<dbReference type="KEGG" id="sedi:EBB79_05950"/>
<dbReference type="EMBL" id="CP033219">
    <property type="protein sequence ID" value="AZV77478.1"/>
    <property type="molecule type" value="Genomic_DNA"/>
</dbReference>
<gene>
    <name evidence="1" type="ORF">EBB79_05950</name>
</gene>
<organism evidence="1 2">
    <name type="scientific">Parasedimentitalea marina</name>
    <dbReference type="NCBI Taxonomy" id="2483033"/>
    <lineage>
        <taxon>Bacteria</taxon>
        <taxon>Pseudomonadati</taxon>
        <taxon>Pseudomonadota</taxon>
        <taxon>Alphaproteobacteria</taxon>
        <taxon>Rhodobacterales</taxon>
        <taxon>Paracoccaceae</taxon>
        <taxon>Parasedimentitalea</taxon>
    </lineage>
</organism>
<accession>A0A3T0N0D5</accession>
<keyword evidence="2" id="KW-1185">Reference proteome</keyword>
<evidence type="ECO:0000313" key="2">
    <source>
        <dbReference type="Proteomes" id="UP000283063"/>
    </source>
</evidence>
<proteinExistence type="predicted"/>
<protein>
    <submittedName>
        <fullName evidence="1">Uncharacterized protein</fullName>
    </submittedName>
</protein>
<name>A0A3T0N0D5_9RHOB</name>
<evidence type="ECO:0000313" key="1">
    <source>
        <dbReference type="EMBL" id="AZV77478.1"/>
    </source>
</evidence>
<reference evidence="1 2" key="1">
    <citation type="submission" date="2018-10" db="EMBL/GenBank/DDBJ databases">
        <title>Parasedimentitalea marina sp. nov., a psychrophilic bacterium isolated from deep seawater of the New Britain Trench.</title>
        <authorList>
            <person name="Cao J."/>
        </authorList>
    </citation>
    <scope>NUCLEOTIDE SEQUENCE [LARGE SCALE GENOMIC DNA]</scope>
    <source>
        <strain evidence="1 2">W43</strain>
    </source>
</reference>
<sequence length="91" mass="10099">MYWFFAEWVRALCYHSSITVEVVGDPGIEPGVRLREGVTVPCHTLRPVAHYQVTVAPDVGRDYKRTNGASTGKSQVFLDGSKILFAGEQDD</sequence>
<dbReference type="AlphaFoldDB" id="A0A3T0N0D5"/>
<dbReference type="Proteomes" id="UP000283063">
    <property type="component" value="Chromosome"/>
</dbReference>